<keyword evidence="2 5" id="KW-0808">Transferase</keyword>
<evidence type="ECO:0000256" key="2">
    <source>
        <dbReference type="ARBA" id="ARBA00022679"/>
    </source>
</evidence>
<feature type="domain" description="Sulfotransferase" evidence="4">
    <location>
        <begin position="34"/>
        <end position="291"/>
    </location>
</feature>
<comment type="similarity">
    <text evidence="1">Belongs to the sulfotransferase 1 family.</text>
</comment>
<evidence type="ECO:0000256" key="1">
    <source>
        <dbReference type="ARBA" id="ARBA00005771"/>
    </source>
</evidence>
<gene>
    <name evidence="5" type="ORF">SAMN05216258_108102</name>
</gene>
<dbReference type="EMBL" id="FOQH01000008">
    <property type="protein sequence ID" value="SFI62287.1"/>
    <property type="molecule type" value="Genomic_DNA"/>
</dbReference>
<evidence type="ECO:0000313" key="6">
    <source>
        <dbReference type="Proteomes" id="UP000199377"/>
    </source>
</evidence>
<dbReference type="GO" id="GO:0008146">
    <property type="term" value="F:sulfotransferase activity"/>
    <property type="evidence" value="ECO:0007669"/>
    <property type="project" value="InterPro"/>
</dbReference>
<dbReference type="InterPro" id="IPR000863">
    <property type="entry name" value="Sulfotransferase_dom"/>
</dbReference>
<dbReference type="SUPFAM" id="SSF52540">
    <property type="entry name" value="P-loop containing nucleoside triphosphate hydrolases"/>
    <property type="match status" value="1"/>
</dbReference>
<evidence type="ECO:0000313" key="5">
    <source>
        <dbReference type="EMBL" id="SFI62287.1"/>
    </source>
</evidence>
<dbReference type="PANTHER" id="PTHR11783">
    <property type="entry name" value="SULFOTRANSFERASE SULT"/>
    <property type="match status" value="1"/>
</dbReference>
<feature type="compositionally biased region" description="Pro residues" evidence="3">
    <location>
        <begin position="11"/>
        <end position="22"/>
    </location>
</feature>
<sequence length="312" mass="34762">MSDAARSAPPEAGPPRAGPPWIDPGIQSRIAWRDGDVVISVPPKSGTTWTMNIVHQLLAGAPSEFRDIYEEVPWIEFLAHPGETPQDVADRVAAMPATARRAFKTHSAPPDAPFLAPGSGRDVKYVVVFRNPEEAIVSFRPFLEQHSDAWFALWGMPREALCRPDFPRFYAEVVDAHGMQGAFFGFLAAWWPLRHEPNVLFLHFSDMKRDLEGSVRRIAGFLEVEPDAQTWPRVLEHASFAWMKRHEDKFEARSAGEVRILEAGAMIRKGETGQAAAEGMTPEISRHLREVGGRICPDPQAVAWLYEGGPLP</sequence>
<evidence type="ECO:0000259" key="4">
    <source>
        <dbReference type="Pfam" id="PF00685"/>
    </source>
</evidence>
<organism evidence="5 6">
    <name type="scientific">Albimonas pacifica</name>
    <dbReference type="NCBI Taxonomy" id="1114924"/>
    <lineage>
        <taxon>Bacteria</taxon>
        <taxon>Pseudomonadati</taxon>
        <taxon>Pseudomonadota</taxon>
        <taxon>Alphaproteobacteria</taxon>
        <taxon>Rhodobacterales</taxon>
        <taxon>Paracoccaceae</taxon>
        <taxon>Albimonas</taxon>
    </lineage>
</organism>
<dbReference type="Gene3D" id="3.40.50.300">
    <property type="entry name" value="P-loop containing nucleotide triphosphate hydrolases"/>
    <property type="match status" value="1"/>
</dbReference>
<dbReference type="Proteomes" id="UP000199377">
    <property type="component" value="Unassembled WGS sequence"/>
</dbReference>
<dbReference type="InterPro" id="IPR027417">
    <property type="entry name" value="P-loop_NTPase"/>
</dbReference>
<reference evidence="5 6" key="1">
    <citation type="submission" date="2016-10" db="EMBL/GenBank/DDBJ databases">
        <authorList>
            <person name="de Groot N.N."/>
        </authorList>
    </citation>
    <scope>NUCLEOTIDE SEQUENCE [LARGE SCALE GENOMIC DNA]</scope>
    <source>
        <strain evidence="5 6">CGMCC 1.11030</strain>
    </source>
</reference>
<name>A0A1I3JPV4_9RHOB</name>
<proteinExistence type="inferred from homology"/>
<evidence type="ECO:0000256" key="3">
    <source>
        <dbReference type="SAM" id="MobiDB-lite"/>
    </source>
</evidence>
<keyword evidence="6" id="KW-1185">Reference proteome</keyword>
<dbReference type="RefSeq" id="WP_177236314.1">
    <property type="nucleotide sequence ID" value="NZ_FOQH01000008.1"/>
</dbReference>
<dbReference type="Pfam" id="PF00685">
    <property type="entry name" value="Sulfotransfer_1"/>
    <property type="match status" value="1"/>
</dbReference>
<feature type="region of interest" description="Disordered" evidence="3">
    <location>
        <begin position="1"/>
        <end position="23"/>
    </location>
</feature>
<accession>A0A1I3JPV4</accession>
<protein>
    <submittedName>
        <fullName evidence="5">Sulfotransferase domain-containing protein</fullName>
    </submittedName>
</protein>
<dbReference type="STRING" id="1114924.SAMN05216258_108102"/>
<feature type="compositionally biased region" description="Low complexity" evidence="3">
    <location>
        <begin position="1"/>
        <end position="10"/>
    </location>
</feature>
<dbReference type="AlphaFoldDB" id="A0A1I3JPV4"/>